<evidence type="ECO:0000313" key="8">
    <source>
        <dbReference type="Proteomes" id="UP000537989"/>
    </source>
</evidence>
<dbReference type="Gene3D" id="1.10.630.10">
    <property type="entry name" value="Cytochrome P450"/>
    <property type="match status" value="1"/>
</dbReference>
<dbReference type="GO" id="GO:0016705">
    <property type="term" value="F:oxidoreductase activity, acting on paired donors, with incorporation or reduction of molecular oxygen"/>
    <property type="evidence" value="ECO:0007669"/>
    <property type="project" value="InterPro"/>
</dbReference>
<dbReference type="InterPro" id="IPR050364">
    <property type="entry name" value="Cytochrome_P450_fung"/>
</dbReference>
<evidence type="ECO:0000313" key="7">
    <source>
        <dbReference type="EMBL" id="KAF5235273.1"/>
    </source>
</evidence>
<evidence type="ECO:0000256" key="6">
    <source>
        <dbReference type="SAM" id="SignalP"/>
    </source>
</evidence>
<dbReference type="PRINTS" id="PR00463">
    <property type="entry name" value="EP450I"/>
</dbReference>
<name>A0AAN5Z766_FUSAU</name>
<comment type="caution">
    <text evidence="7">The sequence shown here is derived from an EMBL/GenBank/DDBJ whole genome shotgun (WGS) entry which is preliminary data.</text>
</comment>
<evidence type="ECO:0008006" key="9">
    <source>
        <dbReference type="Google" id="ProtNLM"/>
    </source>
</evidence>
<dbReference type="InterPro" id="IPR002401">
    <property type="entry name" value="Cyt_P450_E_grp-I"/>
</dbReference>
<dbReference type="InterPro" id="IPR001128">
    <property type="entry name" value="Cyt_P450"/>
</dbReference>
<evidence type="ECO:0000256" key="4">
    <source>
        <dbReference type="ARBA" id="ARBA00023004"/>
    </source>
</evidence>
<organism evidence="7 8">
    <name type="scientific">Fusarium austroamericanum</name>
    <dbReference type="NCBI Taxonomy" id="282268"/>
    <lineage>
        <taxon>Eukaryota</taxon>
        <taxon>Fungi</taxon>
        <taxon>Dikarya</taxon>
        <taxon>Ascomycota</taxon>
        <taxon>Pezizomycotina</taxon>
        <taxon>Sordariomycetes</taxon>
        <taxon>Hypocreomycetidae</taxon>
        <taxon>Hypocreales</taxon>
        <taxon>Nectriaceae</taxon>
        <taxon>Fusarium</taxon>
    </lineage>
</organism>
<feature type="signal peptide" evidence="6">
    <location>
        <begin position="1"/>
        <end position="23"/>
    </location>
</feature>
<dbReference type="InterPro" id="IPR036396">
    <property type="entry name" value="Cyt_P450_sf"/>
</dbReference>
<dbReference type="AlphaFoldDB" id="A0AAN5Z766"/>
<dbReference type="CDD" id="cd11065">
    <property type="entry name" value="CYP64-like"/>
    <property type="match status" value="1"/>
</dbReference>
<dbReference type="Pfam" id="PF00067">
    <property type="entry name" value="p450"/>
    <property type="match status" value="1"/>
</dbReference>
<accession>A0AAN5Z766</accession>
<keyword evidence="5" id="KW-0349">Heme</keyword>
<evidence type="ECO:0000256" key="1">
    <source>
        <dbReference type="ARBA" id="ARBA00010617"/>
    </source>
</evidence>
<feature type="binding site" description="axial binding residue" evidence="5">
    <location>
        <position position="436"/>
    </location>
    <ligand>
        <name>heme</name>
        <dbReference type="ChEBI" id="CHEBI:30413"/>
    </ligand>
    <ligandPart>
        <name>Fe</name>
        <dbReference type="ChEBI" id="CHEBI:18248"/>
    </ligandPart>
</feature>
<keyword evidence="2 5" id="KW-0479">Metal-binding</keyword>
<dbReference type="GO" id="GO:0004497">
    <property type="term" value="F:monooxygenase activity"/>
    <property type="evidence" value="ECO:0007669"/>
    <property type="project" value="InterPro"/>
</dbReference>
<keyword evidence="8" id="KW-1185">Reference proteome</keyword>
<sequence>MHTTTVLVGALLATLVIWKVAQTWRRQPLPPGPTGRYPFMGMTFDMPKSKPWETFAEWSKEYGPIIYFRTGLQHNILIGDATVYRELVGQRSTIYNSRAPSEIGDLISGGRRSVQMPYGSKWRMVRRVFTNVLTPKKCDGYVAFQELEAIAALQNMLHEPKEYQYELHRYSLSVARTVAFGKRVPTRSTKFGTEIREIMENFSRAMTPGKYLFEAMPILRKLPRFAQPWLDELEGYKELEENFSVECYRDALKQSEIHPNRPCIAREIQAEMTKSGEEDEVQAATTCMEILGAGSDTTATVLHFTILALATHPDVVKKAHEELDRVIGQDRFPTWQDEPNLPYVRAIIKESQRWRGISPSSVAHYTSREDVYNGFYIPKDCIVRINHWDMHNNQERYPNPELFVPERFIDHHVSAAASANSADRDHFSYGGGKRICPGIHLAERSLFTMTSRMLQLFKFGPPMDPKSPTPKVMTPEDVGVSTSLIMLPGSDFDVEFTPRSEAVKELLEREWRMKVANQGESWLD</sequence>
<dbReference type="GO" id="GO:0005506">
    <property type="term" value="F:iron ion binding"/>
    <property type="evidence" value="ECO:0007669"/>
    <property type="project" value="InterPro"/>
</dbReference>
<dbReference type="PANTHER" id="PTHR46300">
    <property type="entry name" value="P450, PUTATIVE (EUROFUNG)-RELATED-RELATED"/>
    <property type="match status" value="1"/>
</dbReference>
<comment type="similarity">
    <text evidence="1">Belongs to the cytochrome P450 family.</text>
</comment>
<dbReference type="Proteomes" id="UP000537989">
    <property type="component" value="Unassembled WGS sequence"/>
</dbReference>
<gene>
    <name evidence="7" type="ORF">FAUST_7166</name>
</gene>
<keyword evidence="3" id="KW-0560">Oxidoreductase</keyword>
<dbReference type="EMBL" id="JAAMOD010000205">
    <property type="protein sequence ID" value="KAF5235273.1"/>
    <property type="molecule type" value="Genomic_DNA"/>
</dbReference>
<feature type="chain" id="PRO_5042859419" description="Cytochrome P450" evidence="6">
    <location>
        <begin position="24"/>
        <end position="524"/>
    </location>
</feature>
<dbReference type="PRINTS" id="PR00385">
    <property type="entry name" value="P450"/>
</dbReference>
<evidence type="ECO:0000256" key="3">
    <source>
        <dbReference type="ARBA" id="ARBA00023002"/>
    </source>
</evidence>
<dbReference type="SUPFAM" id="SSF48264">
    <property type="entry name" value="Cytochrome P450"/>
    <property type="match status" value="1"/>
</dbReference>
<dbReference type="GO" id="GO:0020037">
    <property type="term" value="F:heme binding"/>
    <property type="evidence" value="ECO:0007669"/>
    <property type="project" value="InterPro"/>
</dbReference>
<protein>
    <recommendedName>
        <fullName evidence="9">Cytochrome P450</fullName>
    </recommendedName>
</protein>
<proteinExistence type="inferred from homology"/>
<evidence type="ECO:0000256" key="2">
    <source>
        <dbReference type="ARBA" id="ARBA00022723"/>
    </source>
</evidence>
<evidence type="ECO:0000256" key="5">
    <source>
        <dbReference type="PIRSR" id="PIRSR602401-1"/>
    </source>
</evidence>
<keyword evidence="4 5" id="KW-0408">Iron</keyword>
<comment type="cofactor">
    <cofactor evidence="5">
        <name>heme</name>
        <dbReference type="ChEBI" id="CHEBI:30413"/>
    </cofactor>
</comment>
<keyword evidence="6" id="KW-0732">Signal</keyword>
<reference evidence="7 8" key="1">
    <citation type="submission" date="2020-02" db="EMBL/GenBank/DDBJ databases">
        <title>Identification and distribution of gene clusters putatively required for synthesis of sphingolipid metabolism inhibitors in phylogenetically diverse species of the filamentous fungus Fusarium.</title>
        <authorList>
            <person name="Kim H.-S."/>
            <person name="Busman M."/>
            <person name="Brown D.W."/>
            <person name="Divon H."/>
            <person name="Uhlig S."/>
            <person name="Proctor R.H."/>
        </authorList>
    </citation>
    <scope>NUCLEOTIDE SEQUENCE [LARGE SCALE GENOMIC DNA]</scope>
    <source>
        <strain evidence="7 8">NRRL 2903</strain>
    </source>
</reference>